<dbReference type="FunCoup" id="A0A194XEP0">
    <property type="interactions" value="29"/>
</dbReference>
<dbReference type="GeneID" id="28817160"/>
<keyword evidence="3" id="KW-1185">Reference proteome</keyword>
<dbReference type="GO" id="GO:0051321">
    <property type="term" value="P:meiotic cell cycle"/>
    <property type="evidence" value="ECO:0007669"/>
    <property type="project" value="UniProtKB-KW"/>
</dbReference>
<dbReference type="PANTHER" id="PTHR40375:SF2">
    <property type="entry name" value="SPORULATION-SPECIFIC PROTEIN 22"/>
    <property type="match status" value="1"/>
</dbReference>
<dbReference type="Pfam" id="PF08631">
    <property type="entry name" value="SPO22"/>
    <property type="match status" value="1"/>
</dbReference>
<dbReference type="InterPro" id="IPR039057">
    <property type="entry name" value="Spo22/ZIP4"/>
</dbReference>
<evidence type="ECO:0000256" key="1">
    <source>
        <dbReference type="ARBA" id="ARBA00023254"/>
    </source>
</evidence>
<keyword evidence="1" id="KW-0469">Meiosis</keyword>
<dbReference type="GO" id="GO:0090173">
    <property type="term" value="P:regulation of synaptonemal complex assembly"/>
    <property type="evidence" value="ECO:0007669"/>
    <property type="project" value="InterPro"/>
</dbReference>
<sequence length="934" mass="105118">MAPVQHHKDKRVKAILTFASELESQLPKAVTSTTSGPLLHELEKNIAKFPEKLTSSTTSEYEELDRCGTTIWNVCTRLRREYDPDKPHDVPLILLVARVYAFLLLDGAFQSGKSDPGNLPRLMKSGLKAGKTCLDRKQSDLAVKVLEKVAGYETLLKSPRPAAGQEDGESFNNLIAEYYVLRTALAWHKGQFPIAETMYQKSISSQHLFDPQTAESLADVIYEMGKDQLAKKDYPLASKWLDRSYKFLNLQELDKLSIDANELRISIIESLIKALLGLQSPESYEQARNLVILLETELGDKLIVLLLKLDLLSAPTPEPFDSASYSDVLQRMTRTMYLNDSNFRLIMFHIRKLKDKSPSLACKALDDLLTLRLLKAEELQDSWIGKTIVTRLWTTVNQRDSPEALQSLYDLFETITANLTKPMASDATLAAHTLFWKHIESNYVQGQYDIAESWCRLALHRLFSNSGEINTARLSRKLLLCSLARKDFGSAREVFHSMSNSARNEPMSRFLMYKIAVRGGDTELATECLHFISTAARTTHDLTLLYGCVLDAQSIGDKTQTLAGLQLVLEKSDYGAQSAVHVPSLLRLTISLSVALLEEHVDTQDIGTIERICAAIEKGATAIRKARGSLGLLDPPWTIDELEWFSKNSYNLAIKHLSNWEPRYSLRILQSSLDFMDQYPRDLSDQVSEDLSLRKMFCAFSAATALISLARAEDNIENQMQDYLGVRKHVENFDTLLQEKVDSMNEDMEQDLRRKLSILAAFDFEAACRLKAWNDLGEAVLQADACKSAQVYEIMADIILCSDAPTAIRINILKNIINGAWSLDSLNATKLAKYMRCLFQIAISDNPDIAEQLLDQIQNHAEDAAESEQPYPSEELEWVATKAFNHAVDLYCTGDDENCKNWAGRALNIAHYVNDEGNLEKLLQSKLLGLKFDS</sequence>
<proteinExistence type="predicted"/>
<dbReference type="OrthoDB" id="65716at2759"/>
<gene>
    <name evidence="2" type="ORF">LY89DRAFT_42544</name>
</gene>
<dbReference type="EMBL" id="KQ947413">
    <property type="protein sequence ID" value="KUJ18222.1"/>
    <property type="molecule type" value="Genomic_DNA"/>
</dbReference>
<dbReference type="RefSeq" id="XP_018072577.1">
    <property type="nucleotide sequence ID" value="XM_018207434.1"/>
</dbReference>
<dbReference type="InParanoid" id="A0A194XEP0"/>
<dbReference type="SUPFAM" id="SSF81901">
    <property type="entry name" value="HCP-like"/>
    <property type="match status" value="1"/>
</dbReference>
<accession>A0A194XEP0</accession>
<evidence type="ECO:0000313" key="3">
    <source>
        <dbReference type="Proteomes" id="UP000070700"/>
    </source>
</evidence>
<dbReference type="Proteomes" id="UP000070700">
    <property type="component" value="Unassembled WGS sequence"/>
</dbReference>
<protein>
    <submittedName>
        <fullName evidence="2">SPO22-domain-containing protein</fullName>
    </submittedName>
</protein>
<organism evidence="2 3">
    <name type="scientific">Mollisia scopiformis</name>
    <name type="common">Conifer needle endophyte fungus</name>
    <name type="synonym">Phialocephala scopiformis</name>
    <dbReference type="NCBI Taxonomy" id="149040"/>
    <lineage>
        <taxon>Eukaryota</taxon>
        <taxon>Fungi</taxon>
        <taxon>Dikarya</taxon>
        <taxon>Ascomycota</taxon>
        <taxon>Pezizomycotina</taxon>
        <taxon>Leotiomycetes</taxon>
        <taxon>Helotiales</taxon>
        <taxon>Mollisiaceae</taxon>
        <taxon>Mollisia</taxon>
    </lineage>
</organism>
<evidence type="ECO:0000313" key="2">
    <source>
        <dbReference type="EMBL" id="KUJ18222.1"/>
    </source>
</evidence>
<dbReference type="KEGG" id="psco:LY89DRAFT_42544"/>
<reference evidence="2 3" key="1">
    <citation type="submission" date="2015-10" db="EMBL/GenBank/DDBJ databases">
        <title>Full genome of DAOMC 229536 Phialocephala scopiformis, a fungal endophyte of spruce producing the potent anti-insectan compound rugulosin.</title>
        <authorList>
            <consortium name="DOE Joint Genome Institute"/>
            <person name="Walker A.K."/>
            <person name="Frasz S.L."/>
            <person name="Seifert K.A."/>
            <person name="Miller J.D."/>
            <person name="Mondo S.J."/>
            <person name="Labutti K."/>
            <person name="Lipzen A."/>
            <person name="Dockter R."/>
            <person name="Kennedy M."/>
            <person name="Grigoriev I.V."/>
            <person name="Spatafora J.W."/>
        </authorList>
    </citation>
    <scope>NUCLEOTIDE SEQUENCE [LARGE SCALE GENOMIC DNA]</scope>
    <source>
        <strain evidence="2 3">CBS 120377</strain>
    </source>
</reference>
<dbReference type="PANTHER" id="PTHR40375">
    <property type="entry name" value="SPORULATION-SPECIFIC PROTEIN 22"/>
    <property type="match status" value="1"/>
</dbReference>
<dbReference type="STRING" id="149040.A0A194XEP0"/>
<dbReference type="AlphaFoldDB" id="A0A194XEP0"/>
<dbReference type="InterPro" id="IPR013940">
    <property type="entry name" value="Spo22/ZIP4/TEX11"/>
</dbReference>
<name>A0A194XEP0_MOLSC</name>